<dbReference type="Proteomes" id="UP000682843">
    <property type="component" value="Chromosome"/>
</dbReference>
<accession>A0ABX8A800</accession>
<dbReference type="EMBL" id="CP036498">
    <property type="protein sequence ID" value="QUS38545.1"/>
    <property type="molecule type" value="Genomic_DNA"/>
</dbReference>
<protein>
    <recommendedName>
        <fullName evidence="3">N-acetyltransferase domain-containing protein</fullName>
    </recommendedName>
</protein>
<organism evidence="1 2">
    <name type="scientific">Tardiphaga alba</name>
    <dbReference type="NCBI Taxonomy" id="340268"/>
    <lineage>
        <taxon>Bacteria</taxon>
        <taxon>Pseudomonadati</taxon>
        <taxon>Pseudomonadota</taxon>
        <taxon>Alphaproteobacteria</taxon>
        <taxon>Hyphomicrobiales</taxon>
        <taxon>Nitrobacteraceae</taxon>
        <taxon>Tardiphaga</taxon>
    </lineage>
</organism>
<reference evidence="1 2" key="1">
    <citation type="submission" date="2019-02" db="EMBL/GenBank/DDBJ databases">
        <title>Emended description of the genus Rhodopseudomonas and description of Rhodopseudomonas albus sp. nov., a non-phototrophic, heavy-metal-tolerant bacterium isolated from garden soil.</title>
        <authorList>
            <person name="Bao Z."/>
            <person name="Cao W.W."/>
            <person name="Sato Y."/>
            <person name="Nishizawa T."/>
            <person name="Zhao J."/>
            <person name="Guo Y."/>
            <person name="Ohta H."/>
        </authorList>
    </citation>
    <scope>NUCLEOTIDE SEQUENCE [LARGE SCALE GENOMIC DNA]</scope>
    <source>
        <strain evidence="1 2">SK50-23</strain>
    </source>
</reference>
<proteinExistence type="predicted"/>
<gene>
    <name evidence="1" type="ORF">RPMA_06635</name>
</gene>
<keyword evidence="2" id="KW-1185">Reference proteome</keyword>
<name>A0ABX8A800_9BRAD</name>
<evidence type="ECO:0008006" key="3">
    <source>
        <dbReference type="Google" id="ProtNLM"/>
    </source>
</evidence>
<evidence type="ECO:0000313" key="1">
    <source>
        <dbReference type="EMBL" id="QUS38545.1"/>
    </source>
</evidence>
<evidence type="ECO:0000313" key="2">
    <source>
        <dbReference type="Proteomes" id="UP000682843"/>
    </source>
</evidence>
<sequence>MASLDLRPIDDSNVDVATSILVRGFPERDDAFWRAGLQRILTMRDAARHPPIGYLMTVGNDDAGVVLTIPSQRPDATGMTDVIHLAAWYMDEPHRWLAARMMKKVVATANTVFFDLTPNPAAQVINRRLGFDLLDEGFLIYLLPLTAMRFGGSATVLSFEHAYDELTADDRHLLAQHRALGCIVGALRTGGQVSPLIFTPMQRRGVPGVRLIRAASKQLVTDNLGAISRFLLRQKVLFLRMDATRKDSAAGSFAARWTEPTFIKGPRGSAEVDLAYSEFVFLGTA</sequence>
<dbReference type="RefSeq" id="WP_211912083.1">
    <property type="nucleotide sequence ID" value="NZ_CP036498.1"/>
</dbReference>